<dbReference type="OrthoDB" id="749061at2"/>
<evidence type="ECO:0000256" key="2">
    <source>
        <dbReference type="SAM" id="MobiDB-lite"/>
    </source>
</evidence>
<organism evidence="3 4">
    <name type="scientific">Bizionia myxarmorum</name>
    <dbReference type="NCBI Taxonomy" id="291186"/>
    <lineage>
        <taxon>Bacteria</taxon>
        <taxon>Pseudomonadati</taxon>
        <taxon>Bacteroidota</taxon>
        <taxon>Flavobacteriia</taxon>
        <taxon>Flavobacteriales</taxon>
        <taxon>Flavobacteriaceae</taxon>
        <taxon>Bizionia</taxon>
    </lineage>
</organism>
<reference evidence="3 4" key="1">
    <citation type="submission" date="2019-08" db="EMBL/GenBank/DDBJ databases">
        <title>Genomes of Antarctic Bizionia species.</title>
        <authorList>
            <person name="Bowman J.P."/>
        </authorList>
    </citation>
    <scope>NUCLEOTIDE SEQUENCE [LARGE SCALE GENOMIC DNA]</scope>
    <source>
        <strain evidence="3 4">ADA-4</strain>
    </source>
</reference>
<evidence type="ECO:0000313" key="3">
    <source>
        <dbReference type="EMBL" id="TYB73197.1"/>
    </source>
</evidence>
<feature type="coiled-coil region" evidence="1">
    <location>
        <begin position="166"/>
        <end position="196"/>
    </location>
</feature>
<sequence>MASTSEVGHAKNVANFQDLMAFVNGYGANYNPSKTSLKPPQLEALYNQASAGLNGVITKNTAYNNAVNQRMEVFSDMRPLATRLVNALATTNAGEEKVEDAKSFNRKIQGQRASKKVEPLDPNQPVPKTISSSQQSYDQLIQHFEGMISVLDSEPSYTPNETDLKITTLQTKLQELKDANENVSKAYAQVSNARLDRNKILYAKDAGLVDVSADVKKYVKSVFGATSEEFAQVKGIQLVKVK</sequence>
<accession>A0A5D0QVH8</accession>
<gene>
    <name evidence="3" type="ORF">ES674_15235</name>
</gene>
<evidence type="ECO:0000313" key="4">
    <source>
        <dbReference type="Proteomes" id="UP000323720"/>
    </source>
</evidence>
<dbReference type="EMBL" id="VSKK01000007">
    <property type="protein sequence ID" value="TYB73197.1"/>
    <property type="molecule type" value="Genomic_DNA"/>
</dbReference>
<comment type="caution">
    <text evidence="3">The sequence shown here is derived from an EMBL/GenBank/DDBJ whole genome shotgun (WGS) entry which is preliminary data.</text>
</comment>
<keyword evidence="4" id="KW-1185">Reference proteome</keyword>
<evidence type="ECO:0000256" key="1">
    <source>
        <dbReference type="SAM" id="Coils"/>
    </source>
</evidence>
<proteinExistence type="predicted"/>
<protein>
    <submittedName>
        <fullName evidence="3">Uncharacterized protein</fullName>
    </submittedName>
</protein>
<dbReference type="AlphaFoldDB" id="A0A5D0QVH8"/>
<dbReference type="Proteomes" id="UP000323720">
    <property type="component" value="Unassembled WGS sequence"/>
</dbReference>
<dbReference type="RefSeq" id="WP_148405489.1">
    <property type="nucleotide sequence ID" value="NZ_VSKK01000007.1"/>
</dbReference>
<feature type="region of interest" description="Disordered" evidence="2">
    <location>
        <begin position="98"/>
        <end position="131"/>
    </location>
</feature>
<keyword evidence="1" id="KW-0175">Coiled coil</keyword>
<name>A0A5D0QVH8_9FLAO</name>